<dbReference type="InterPro" id="IPR007214">
    <property type="entry name" value="YbaK/aa-tRNA-synth-assoc-dom"/>
</dbReference>
<reference evidence="3 4" key="1">
    <citation type="journal article" date="2015" name="BMC Genomics">
        <title>Genome mining reveals unlocked bioactive potential of marine Gram-negative bacteria.</title>
        <authorList>
            <person name="Machado H."/>
            <person name="Sonnenschein E.C."/>
            <person name="Melchiorsen J."/>
            <person name="Gram L."/>
        </authorList>
    </citation>
    <scope>NUCLEOTIDE SEQUENCE [LARGE SCALE GENOMIC DNA]</scope>
    <source>
        <strain evidence="3 4">S3137</strain>
    </source>
</reference>
<dbReference type="Proteomes" id="UP000033664">
    <property type="component" value="Unassembled WGS sequence"/>
</dbReference>
<dbReference type="GeneID" id="58229425"/>
<evidence type="ECO:0000313" key="4">
    <source>
        <dbReference type="Proteomes" id="UP000033664"/>
    </source>
</evidence>
<dbReference type="SUPFAM" id="SSF55826">
    <property type="entry name" value="YbaK/ProRS associated domain"/>
    <property type="match status" value="1"/>
</dbReference>
<dbReference type="PANTHER" id="PTHR31423">
    <property type="entry name" value="YBAK DOMAIN-CONTAINING PROTEIN"/>
    <property type="match status" value="1"/>
</dbReference>
<dbReference type="GO" id="GO:0002161">
    <property type="term" value="F:aminoacyl-tRNA deacylase activity"/>
    <property type="evidence" value="ECO:0007669"/>
    <property type="project" value="InterPro"/>
</dbReference>
<dbReference type="CDD" id="cd04335">
    <property type="entry name" value="PrdX_deacylase"/>
    <property type="match status" value="1"/>
</dbReference>
<comment type="similarity">
    <text evidence="1">Belongs to the PRORSD1 family.</text>
</comment>
<proteinExistence type="inferred from homology"/>
<dbReference type="Pfam" id="PF04073">
    <property type="entry name" value="tRNA_edit"/>
    <property type="match status" value="1"/>
</dbReference>
<dbReference type="OrthoDB" id="5145315at2"/>
<dbReference type="InterPro" id="IPR040285">
    <property type="entry name" value="ProX/PRXD1"/>
</dbReference>
<dbReference type="Gene3D" id="3.90.960.10">
    <property type="entry name" value="YbaK/aminoacyl-tRNA synthetase-associated domain"/>
    <property type="match status" value="1"/>
</dbReference>
<feature type="domain" description="YbaK/aminoacyl-tRNA synthetase-associated" evidence="2">
    <location>
        <begin position="24"/>
        <end position="154"/>
    </location>
</feature>
<comment type="caution">
    <text evidence="3">The sequence shown here is derived from an EMBL/GenBank/DDBJ whole genome shotgun (WGS) entry which is preliminary data.</text>
</comment>
<name>A0A0F4PWH9_9GAMM</name>
<dbReference type="PANTHER" id="PTHR31423:SF3">
    <property type="entry name" value="PROLYL-TRNA SYNTHETASE ASSOCIATED DOMAIN-CONTAINING PROTEIN 1-RELATED"/>
    <property type="match status" value="1"/>
</dbReference>
<dbReference type="eggNOG" id="COG3760">
    <property type="taxonomic scope" value="Bacteria"/>
</dbReference>
<protein>
    <submittedName>
        <fullName evidence="3">Ala-tRNA(Pro) hydrolase</fullName>
    </submittedName>
</protein>
<dbReference type="RefSeq" id="WP_045980547.1">
    <property type="nucleotide sequence ID" value="NZ_JXXY01000022.1"/>
</dbReference>
<dbReference type="InterPro" id="IPR036754">
    <property type="entry name" value="YbaK/aa-tRNA-synt-asso_dom_sf"/>
</dbReference>
<evidence type="ECO:0000259" key="2">
    <source>
        <dbReference type="Pfam" id="PF04073"/>
    </source>
</evidence>
<dbReference type="AlphaFoldDB" id="A0A0F4PWH9"/>
<gene>
    <name evidence="3" type="ORF">TW72_13065</name>
</gene>
<dbReference type="EMBL" id="JXXZ01000010">
    <property type="protein sequence ID" value="KJY98651.1"/>
    <property type="molecule type" value="Genomic_DNA"/>
</dbReference>
<evidence type="ECO:0000313" key="3">
    <source>
        <dbReference type="EMBL" id="KJY98651.1"/>
    </source>
</evidence>
<keyword evidence="4" id="KW-1185">Reference proteome</keyword>
<accession>A0A0F4PWH9</accession>
<keyword evidence="3" id="KW-0378">Hydrolase</keyword>
<sequence>MSRAIAALEALFTALDITCEKLSHPPLATAQAADNIALERPGVRLKNLFLRDNYGRRHFLLITAHDAQVDLKALSKAQQVSRLGFASNERLQRYLGVHPGCVSMLALMNDPENQVELWLDEAIWQNTPPGTLYHCHPFDNRYTWLVAKQDLLRLFRHWQHQVQVLSVPKRCGTAMSK</sequence>
<evidence type="ECO:0000256" key="1">
    <source>
        <dbReference type="ARBA" id="ARBA00010201"/>
    </source>
</evidence>
<organism evidence="3 4">
    <name type="scientific">Pseudoalteromonas ruthenica</name>
    <dbReference type="NCBI Taxonomy" id="151081"/>
    <lineage>
        <taxon>Bacteria</taxon>
        <taxon>Pseudomonadati</taxon>
        <taxon>Pseudomonadota</taxon>
        <taxon>Gammaproteobacteria</taxon>
        <taxon>Alteromonadales</taxon>
        <taxon>Pseudoalteromonadaceae</taxon>
        <taxon>Pseudoalteromonas</taxon>
    </lineage>
</organism>